<accession>A0A6V6Z417</accession>
<sequence length="309" mass="35747">MPPTKATNQMKNVLVIYYSQSGQLKSIAQNIAKPFLNSEEIKVTFHEIQLEKPFPFPWDKTSFFDAFPETFLQIPTTLKPVSEEILNTKFDLILLHYQVWYLSPSIPMNSFLKSNEGKKILNNTPIVTINGSRNMWIMAQEKIKVLLQQANAQLVGNIALVDRVGNLISVITIVEWMFSGVKKKYLGFFPLPGVSEKDIQESTKFGEAILSEFNQNNLVNLQPKLVALGAVRISSYLIKVDKTANKIFKKWSKFIFKNQNNRKRLLKIFYIYLFLAIWVISPIVYILHLITYPFKLKIIKRQTQYYQGV</sequence>
<proteinExistence type="predicted"/>
<keyword evidence="1" id="KW-0472">Membrane</keyword>
<dbReference type="EMBL" id="CAIJDP010000078">
    <property type="protein sequence ID" value="CAD0006184.1"/>
    <property type="molecule type" value="Genomic_DNA"/>
</dbReference>
<dbReference type="InterPro" id="IPR029039">
    <property type="entry name" value="Flavoprotein-like_sf"/>
</dbReference>
<keyword evidence="1" id="KW-0812">Transmembrane</keyword>
<keyword evidence="1" id="KW-1133">Transmembrane helix</keyword>
<name>A0A6V6Z417_9FLAO</name>
<reference evidence="2 3" key="1">
    <citation type="submission" date="2020-06" db="EMBL/GenBank/DDBJ databases">
        <authorList>
            <person name="Criscuolo A."/>
        </authorList>
    </citation>
    <scope>NUCLEOTIDE SEQUENCE [LARGE SCALE GENOMIC DNA]</scope>
    <source>
        <strain evidence="3">CIP 111411</strain>
    </source>
</reference>
<gene>
    <name evidence="2" type="ORF">FLAT13_03152</name>
</gene>
<dbReference type="Proteomes" id="UP000530060">
    <property type="component" value="Unassembled WGS sequence"/>
</dbReference>
<dbReference type="SUPFAM" id="SSF52218">
    <property type="entry name" value="Flavoproteins"/>
    <property type="match status" value="1"/>
</dbReference>
<dbReference type="Gene3D" id="3.40.50.360">
    <property type="match status" value="1"/>
</dbReference>
<protein>
    <submittedName>
        <fullName evidence="2">Dialkylresorcinol condensing enzyme DarA</fullName>
    </submittedName>
</protein>
<evidence type="ECO:0000256" key="1">
    <source>
        <dbReference type="SAM" id="Phobius"/>
    </source>
</evidence>
<keyword evidence="3" id="KW-1185">Reference proteome</keyword>
<feature type="transmembrane region" description="Helical" evidence="1">
    <location>
        <begin position="269"/>
        <end position="292"/>
    </location>
</feature>
<evidence type="ECO:0000313" key="2">
    <source>
        <dbReference type="EMBL" id="CAD0006184.1"/>
    </source>
</evidence>
<comment type="caution">
    <text evidence="2">The sequence shown here is derived from an EMBL/GenBank/DDBJ whole genome shotgun (WGS) entry which is preliminary data.</text>
</comment>
<organism evidence="2 3">
    <name type="scientific">Flavobacterium salmonis</name>
    <dbReference type="NCBI Taxonomy" id="2654844"/>
    <lineage>
        <taxon>Bacteria</taxon>
        <taxon>Pseudomonadati</taxon>
        <taxon>Bacteroidota</taxon>
        <taxon>Flavobacteriia</taxon>
        <taxon>Flavobacteriales</taxon>
        <taxon>Flavobacteriaceae</taxon>
        <taxon>Flavobacterium</taxon>
    </lineage>
</organism>
<dbReference type="AlphaFoldDB" id="A0A6V6Z417"/>
<evidence type="ECO:0000313" key="3">
    <source>
        <dbReference type="Proteomes" id="UP000530060"/>
    </source>
</evidence>